<evidence type="ECO:0000313" key="2">
    <source>
        <dbReference type="EMBL" id="GJS85150.1"/>
    </source>
</evidence>
<comment type="caution">
    <text evidence="2">The sequence shown here is derived from an EMBL/GenBank/DDBJ whole genome shotgun (WGS) entry which is preliminary data.</text>
</comment>
<evidence type="ECO:0000313" key="3">
    <source>
        <dbReference type="Proteomes" id="UP001151760"/>
    </source>
</evidence>
<feature type="region of interest" description="Disordered" evidence="1">
    <location>
        <begin position="214"/>
        <end position="249"/>
    </location>
</feature>
<sequence length="423" mass="48711">MTKHKEIYVTPSHTKKVFANMKRGGKGFSGRVTTLFQTMIVQAPEELGGLHPNNGRKIVILDAYPETLIEIKAAKPKAVTTAATTTTTDVTRPKAREVVVQEPSLIDADYELAARLQAQEQEELTIEERSKMFVELMDKRKKHFARLRAEEQRRKPPTKAQKRSQMSTYLKHMAGYKQNQLKSKNYDEIQKLFDKAMTRVNMFVGMDTELVKESSKKAEMVQESSSKRAGEELESDNSKKQKLDESVEVEVDDEAEMKKHMEIVSDDEVAIDAIPLATKPPIIIDWKIIKEGKMGYFQIIRADGSSRRYSSMIKMLQNIDREDLETLWKLVKAKHGNTRPEEAYERVLWGDLKVMFEPDIESDVWRNLQGHKVTVWKLFSSSGVHFVRFQNLHIFMLVEKKYPLTPATITRKAMLNKSFQLTI</sequence>
<reference evidence="2" key="1">
    <citation type="journal article" date="2022" name="Int. J. Mol. Sci.">
        <title>Draft Genome of Tanacetum Coccineum: Genomic Comparison of Closely Related Tanacetum-Family Plants.</title>
        <authorList>
            <person name="Yamashiro T."/>
            <person name="Shiraishi A."/>
            <person name="Nakayama K."/>
            <person name="Satake H."/>
        </authorList>
    </citation>
    <scope>NUCLEOTIDE SEQUENCE</scope>
</reference>
<name>A0ABQ4Z7W0_9ASTR</name>
<protein>
    <submittedName>
        <fullName evidence="2">Uncharacterized protein</fullName>
    </submittedName>
</protein>
<evidence type="ECO:0000256" key="1">
    <source>
        <dbReference type="SAM" id="MobiDB-lite"/>
    </source>
</evidence>
<feature type="compositionally biased region" description="Basic and acidic residues" evidence="1">
    <location>
        <begin position="214"/>
        <end position="245"/>
    </location>
</feature>
<proteinExistence type="predicted"/>
<dbReference type="EMBL" id="BQNB010011028">
    <property type="protein sequence ID" value="GJS85150.1"/>
    <property type="molecule type" value="Genomic_DNA"/>
</dbReference>
<keyword evidence="3" id="KW-1185">Reference proteome</keyword>
<organism evidence="2 3">
    <name type="scientific">Tanacetum coccineum</name>
    <dbReference type="NCBI Taxonomy" id="301880"/>
    <lineage>
        <taxon>Eukaryota</taxon>
        <taxon>Viridiplantae</taxon>
        <taxon>Streptophyta</taxon>
        <taxon>Embryophyta</taxon>
        <taxon>Tracheophyta</taxon>
        <taxon>Spermatophyta</taxon>
        <taxon>Magnoliopsida</taxon>
        <taxon>eudicotyledons</taxon>
        <taxon>Gunneridae</taxon>
        <taxon>Pentapetalae</taxon>
        <taxon>asterids</taxon>
        <taxon>campanulids</taxon>
        <taxon>Asterales</taxon>
        <taxon>Asteraceae</taxon>
        <taxon>Asteroideae</taxon>
        <taxon>Anthemideae</taxon>
        <taxon>Anthemidinae</taxon>
        <taxon>Tanacetum</taxon>
    </lineage>
</organism>
<reference evidence="2" key="2">
    <citation type="submission" date="2022-01" db="EMBL/GenBank/DDBJ databases">
        <authorList>
            <person name="Yamashiro T."/>
            <person name="Shiraishi A."/>
            <person name="Satake H."/>
            <person name="Nakayama K."/>
        </authorList>
    </citation>
    <scope>NUCLEOTIDE SEQUENCE</scope>
</reference>
<accession>A0ABQ4Z7W0</accession>
<gene>
    <name evidence="2" type="ORF">Tco_0751691</name>
</gene>
<dbReference type="Proteomes" id="UP001151760">
    <property type="component" value="Unassembled WGS sequence"/>
</dbReference>